<dbReference type="InterPro" id="IPR013830">
    <property type="entry name" value="SGNH_hydro"/>
</dbReference>
<dbReference type="AlphaFoldDB" id="A0A517TXC5"/>
<dbReference type="EMBL" id="CP036339">
    <property type="protein sequence ID" value="QDT73013.1"/>
    <property type="molecule type" value="Genomic_DNA"/>
</dbReference>
<protein>
    <submittedName>
        <fullName evidence="2">GDSL-like Lipase/Acylhydrolase</fullName>
    </submittedName>
</protein>
<dbReference type="PANTHER" id="PTHR30383:SF5">
    <property type="entry name" value="SGNH HYDROLASE-TYPE ESTERASE DOMAIN-CONTAINING PROTEIN"/>
    <property type="match status" value="1"/>
</dbReference>
<dbReference type="InterPro" id="IPR036514">
    <property type="entry name" value="SGNH_hydro_sf"/>
</dbReference>
<dbReference type="OrthoDB" id="388542at2"/>
<dbReference type="KEGG" id="llh:I41_22020"/>
<keyword evidence="2" id="KW-0378">Hydrolase</keyword>
<proteinExistence type="predicted"/>
<dbReference type="RefSeq" id="WP_145432517.1">
    <property type="nucleotide sequence ID" value="NZ_CP036339.1"/>
</dbReference>
<dbReference type="Proteomes" id="UP000317909">
    <property type="component" value="Chromosome"/>
</dbReference>
<feature type="domain" description="SGNH hydrolase-type esterase" evidence="1">
    <location>
        <begin position="210"/>
        <end position="386"/>
    </location>
</feature>
<sequence>MQLITFAFRVATRWAPTLAPCFLAACCVHSIEFAIEEVAASEPTAAIPIDVWRLLEPFWDSEASHRESVLFVQEKGKPHATARLFFPASEVLAIHSADGTTRYELGEDVELSADGRQLTLTNDSRIPHLQAAELYPAAGSERAIGHKTGEPSRFVLFDNGHWFHDQQIEVTYCHPPETWPGPTPRFAGNQLPGTLEKLRAGKPLAIGVSGDSISAGGNASGATQAAPGMPAFPELVAAQLEETYGSKIALDNRAVGGWTSHNGLADLDALLAANPDLVIIAYGMNDVGARNPDAFRETIKTMLDQIHRANPAIEVILVSTMLGHSGWVHTPPEMFGPYRDALASLTGPGVALADVTSLWSTLLSRKRDVDLTGNGVNHPNDFGHRLYAEALLALLVEAPASKAGSPESANAPETNARPK</sequence>
<dbReference type="SUPFAM" id="SSF52266">
    <property type="entry name" value="SGNH hydrolase"/>
    <property type="match status" value="1"/>
</dbReference>
<dbReference type="Pfam" id="PF13472">
    <property type="entry name" value="Lipase_GDSL_2"/>
    <property type="match status" value="1"/>
</dbReference>
<gene>
    <name evidence="2" type="ORF">I41_22020</name>
</gene>
<dbReference type="Gene3D" id="3.40.50.1110">
    <property type="entry name" value="SGNH hydrolase"/>
    <property type="match status" value="1"/>
</dbReference>
<dbReference type="GO" id="GO:0004622">
    <property type="term" value="F:phosphatidylcholine lysophospholipase activity"/>
    <property type="evidence" value="ECO:0007669"/>
    <property type="project" value="TreeGrafter"/>
</dbReference>
<reference evidence="2 3" key="1">
    <citation type="submission" date="2019-02" db="EMBL/GenBank/DDBJ databases">
        <title>Deep-cultivation of Planctomycetes and their phenomic and genomic characterization uncovers novel biology.</title>
        <authorList>
            <person name="Wiegand S."/>
            <person name="Jogler M."/>
            <person name="Boedeker C."/>
            <person name="Pinto D."/>
            <person name="Vollmers J."/>
            <person name="Rivas-Marin E."/>
            <person name="Kohn T."/>
            <person name="Peeters S.H."/>
            <person name="Heuer A."/>
            <person name="Rast P."/>
            <person name="Oberbeckmann S."/>
            <person name="Bunk B."/>
            <person name="Jeske O."/>
            <person name="Meyerdierks A."/>
            <person name="Storesund J.E."/>
            <person name="Kallscheuer N."/>
            <person name="Luecker S."/>
            <person name="Lage O.M."/>
            <person name="Pohl T."/>
            <person name="Merkel B.J."/>
            <person name="Hornburger P."/>
            <person name="Mueller R.-W."/>
            <person name="Bruemmer F."/>
            <person name="Labrenz M."/>
            <person name="Spormann A.M."/>
            <person name="Op den Camp H."/>
            <person name="Overmann J."/>
            <person name="Amann R."/>
            <person name="Jetten M.S.M."/>
            <person name="Mascher T."/>
            <person name="Medema M.H."/>
            <person name="Devos D.P."/>
            <person name="Kaster A.-K."/>
            <person name="Ovreas L."/>
            <person name="Rohde M."/>
            <person name="Galperin M.Y."/>
            <person name="Jogler C."/>
        </authorList>
    </citation>
    <scope>NUCLEOTIDE SEQUENCE [LARGE SCALE GENOMIC DNA]</scope>
    <source>
        <strain evidence="2 3">I41</strain>
    </source>
</reference>
<evidence type="ECO:0000313" key="2">
    <source>
        <dbReference type="EMBL" id="QDT73013.1"/>
    </source>
</evidence>
<dbReference type="InterPro" id="IPR051532">
    <property type="entry name" value="Ester_Hydrolysis_Enzymes"/>
</dbReference>
<dbReference type="CDD" id="cd00229">
    <property type="entry name" value="SGNH_hydrolase"/>
    <property type="match status" value="1"/>
</dbReference>
<dbReference type="PANTHER" id="PTHR30383">
    <property type="entry name" value="THIOESTERASE 1/PROTEASE 1/LYSOPHOSPHOLIPASE L1"/>
    <property type="match status" value="1"/>
</dbReference>
<name>A0A517TXC5_9BACT</name>
<evidence type="ECO:0000313" key="3">
    <source>
        <dbReference type="Proteomes" id="UP000317909"/>
    </source>
</evidence>
<organism evidence="2 3">
    <name type="scientific">Lacipirellula limnantheis</name>
    <dbReference type="NCBI Taxonomy" id="2528024"/>
    <lineage>
        <taxon>Bacteria</taxon>
        <taxon>Pseudomonadati</taxon>
        <taxon>Planctomycetota</taxon>
        <taxon>Planctomycetia</taxon>
        <taxon>Pirellulales</taxon>
        <taxon>Lacipirellulaceae</taxon>
        <taxon>Lacipirellula</taxon>
    </lineage>
</organism>
<evidence type="ECO:0000259" key="1">
    <source>
        <dbReference type="Pfam" id="PF13472"/>
    </source>
</evidence>
<accession>A0A517TXC5</accession>
<keyword evidence="3" id="KW-1185">Reference proteome</keyword>